<evidence type="ECO:0000256" key="1">
    <source>
        <dbReference type="SAM" id="Coils"/>
    </source>
</evidence>
<reference evidence="5" key="1">
    <citation type="journal article" date="2019" name="Sci. Rep.">
        <title>Draft genome of Tanacetum cinerariifolium, the natural source of mosquito coil.</title>
        <authorList>
            <person name="Yamashiro T."/>
            <person name="Shiraishi A."/>
            <person name="Satake H."/>
            <person name="Nakayama K."/>
        </authorList>
    </citation>
    <scope>NUCLEOTIDE SEQUENCE</scope>
</reference>
<proteinExistence type="predicted"/>
<gene>
    <name evidence="5" type="ORF">Tci_015518</name>
</gene>
<evidence type="ECO:0000259" key="4">
    <source>
        <dbReference type="Pfam" id="PF25597"/>
    </source>
</evidence>
<dbReference type="InterPro" id="IPR013103">
    <property type="entry name" value="RVT_2"/>
</dbReference>
<keyword evidence="1" id="KW-0175">Coiled coil</keyword>
<dbReference type="Pfam" id="PF07727">
    <property type="entry name" value="RVT_2"/>
    <property type="match status" value="1"/>
</dbReference>
<feature type="region of interest" description="Disordered" evidence="2">
    <location>
        <begin position="782"/>
        <end position="823"/>
    </location>
</feature>
<accession>A0A6L2K3X1</accession>
<evidence type="ECO:0000313" key="5">
    <source>
        <dbReference type="EMBL" id="GEU43540.1"/>
    </source>
</evidence>
<feature type="domain" description="Retroviral polymerase SH3-like" evidence="4">
    <location>
        <begin position="7"/>
        <end position="61"/>
    </location>
</feature>
<evidence type="ECO:0000256" key="2">
    <source>
        <dbReference type="SAM" id="MobiDB-lite"/>
    </source>
</evidence>
<comment type="caution">
    <text evidence="5">The sequence shown here is derived from an EMBL/GenBank/DDBJ whole genome shotgun (WGS) entry which is preliminary data.</text>
</comment>
<sequence length="863" mass="99344">MRPFGCHVTILNTLDYLGKFDEKSDEGFFVGYSLNSKDFRVYNIKTRKVEENLHIRFLEDKPIIAGDGPKWLFDIDVLRKSMNYVPIVVDGSLFDTSLKDASNDEPQPSSDAGKKDDKVPSTHNKRIYKDYSFDHAIGDIQSSVQTRRMINKQGFINTVYEGKIHEDLYTCLFACFLSREEPKKVYRNKKDERGIMIKNKARLVVHGYTQEEGIDYDEVFASVARIKAIRLFLAYASFKDFVVYQMDVKSVFLYGKIEEEVYVYQPSGFKDLDFPDKVYKEEINKEHEETYKNIDWNAALDHVQSKEPQYIKRYHGIKKKPQTESEARKNMIFYLKNTEGYKMDFFKGMKYPLSRFTLEQLVNVARLQVEEEKLILPSKSKDCQSNIDAARLKLKLFKNITAAEDITKERQIQALVDEKKAIITETSIRSDLKFEDVEGTDSLPTATIFEELTRMSDEDRLQLTELMSLCTKLQKQVVDLEKAKTSQAKEISSLKKRVKQLEKRKKSITHKYKRLYKVGSSRRVESFEESLGAQEDASKQERKIADLDQDAEVTLVDETDGRNDEEMLFDVNNDFQGEEVVVEKEVSTADPVTTAGAVVTTASVDIITTSDPKTNIDELTLAQTLIKIRAAKPKAVTTAATTVTPIIIRPKAKRVVIQEPSDTTTITTIEQPSSKDKELERMQRERVAQEKASRAAIIEELDSIQAMIEADEQLAARLQAEEQEQFSIEEKSRMLVEMITKRKKFFAAQRAAEQRSTPPTKAQIRNRMCTYLKNMEVVKGSETRIEESSKKARNELESNHSKKQKIDEHVEAKKDNDQEEAEMKKHTEIIIDEEIAFDAIPLATKPLMIVEYKIIKEEKIGYF</sequence>
<dbReference type="InterPro" id="IPR057670">
    <property type="entry name" value="SH3_retrovirus"/>
</dbReference>
<evidence type="ECO:0000259" key="3">
    <source>
        <dbReference type="Pfam" id="PF07727"/>
    </source>
</evidence>
<feature type="region of interest" description="Disordered" evidence="2">
    <location>
        <begin position="99"/>
        <end position="122"/>
    </location>
</feature>
<name>A0A6L2K3X1_TANCI</name>
<dbReference type="Pfam" id="PF25597">
    <property type="entry name" value="SH3_retrovirus"/>
    <property type="match status" value="1"/>
</dbReference>
<feature type="coiled-coil region" evidence="1">
    <location>
        <begin position="463"/>
        <end position="518"/>
    </location>
</feature>
<dbReference type="EMBL" id="BKCJ010001723">
    <property type="protein sequence ID" value="GEU43540.1"/>
    <property type="molecule type" value="Genomic_DNA"/>
</dbReference>
<dbReference type="AlphaFoldDB" id="A0A6L2K3X1"/>
<protein>
    <submittedName>
        <fullName evidence="5">Retrovirus-related Pol polyprotein from transposon TNT 1-94</fullName>
    </submittedName>
</protein>
<organism evidence="5">
    <name type="scientific">Tanacetum cinerariifolium</name>
    <name type="common">Dalmatian daisy</name>
    <name type="synonym">Chrysanthemum cinerariifolium</name>
    <dbReference type="NCBI Taxonomy" id="118510"/>
    <lineage>
        <taxon>Eukaryota</taxon>
        <taxon>Viridiplantae</taxon>
        <taxon>Streptophyta</taxon>
        <taxon>Embryophyta</taxon>
        <taxon>Tracheophyta</taxon>
        <taxon>Spermatophyta</taxon>
        <taxon>Magnoliopsida</taxon>
        <taxon>eudicotyledons</taxon>
        <taxon>Gunneridae</taxon>
        <taxon>Pentapetalae</taxon>
        <taxon>asterids</taxon>
        <taxon>campanulids</taxon>
        <taxon>Asterales</taxon>
        <taxon>Asteraceae</taxon>
        <taxon>Asteroideae</taxon>
        <taxon>Anthemideae</taxon>
        <taxon>Anthemidinae</taxon>
        <taxon>Tanacetum</taxon>
    </lineage>
</organism>
<feature type="domain" description="Reverse transcriptase Ty1/copia-type" evidence="3">
    <location>
        <begin position="183"/>
        <end position="285"/>
    </location>
</feature>